<evidence type="ECO:0000256" key="1">
    <source>
        <dbReference type="ARBA" id="ARBA00004196"/>
    </source>
</evidence>
<dbReference type="InterPro" id="IPR006143">
    <property type="entry name" value="RND_pump_MFP"/>
</dbReference>
<dbReference type="GO" id="GO:0016020">
    <property type="term" value="C:membrane"/>
    <property type="evidence" value="ECO:0007669"/>
    <property type="project" value="InterPro"/>
</dbReference>
<name>A0A1D2YV03_9BACI</name>
<organism evidence="8 9">
    <name type="scientific">Vulcanibacillus modesticaldus</name>
    <dbReference type="NCBI Taxonomy" id="337097"/>
    <lineage>
        <taxon>Bacteria</taxon>
        <taxon>Bacillati</taxon>
        <taxon>Bacillota</taxon>
        <taxon>Bacilli</taxon>
        <taxon>Bacillales</taxon>
        <taxon>Bacillaceae</taxon>
        <taxon>Vulcanibacillus</taxon>
    </lineage>
</organism>
<dbReference type="GO" id="GO:0022857">
    <property type="term" value="F:transmembrane transporter activity"/>
    <property type="evidence" value="ECO:0007669"/>
    <property type="project" value="InterPro"/>
</dbReference>
<dbReference type="InterPro" id="IPR058625">
    <property type="entry name" value="MdtA-like_BSH"/>
</dbReference>
<dbReference type="Proteomes" id="UP000243739">
    <property type="component" value="Unassembled WGS sequence"/>
</dbReference>
<evidence type="ECO:0000256" key="4">
    <source>
        <dbReference type="SAM" id="Coils"/>
    </source>
</evidence>
<keyword evidence="3 4" id="KW-0175">Coiled coil</keyword>
<dbReference type="Gene3D" id="2.40.30.170">
    <property type="match status" value="1"/>
</dbReference>
<dbReference type="EMBL" id="MIJF01000020">
    <property type="protein sequence ID" value="OEF99542.1"/>
    <property type="molecule type" value="Genomic_DNA"/>
</dbReference>
<accession>A0A1D2YV03</accession>
<feature type="domain" description="YknX-like beta-barrel" evidence="7">
    <location>
        <begin position="252"/>
        <end position="328"/>
    </location>
</feature>
<dbReference type="AlphaFoldDB" id="A0A1D2YV03"/>
<evidence type="ECO:0000259" key="7">
    <source>
        <dbReference type="Pfam" id="PF25990"/>
    </source>
</evidence>
<evidence type="ECO:0000256" key="2">
    <source>
        <dbReference type="ARBA" id="ARBA00009477"/>
    </source>
</evidence>
<dbReference type="Pfam" id="PF25989">
    <property type="entry name" value="YknX_C"/>
    <property type="match status" value="1"/>
</dbReference>
<dbReference type="PANTHER" id="PTHR32347:SF14">
    <property type="entry name" value="EFFLUX SYSTEM COMPONENT YKNX-RELATED"/>
    <property type="match status" value="1"/>
</dbReference>
<comment type="caution">
    <text evidence="8">The sequence shown here is derived from an EMBL/GenBank/DDBJ whole genome shotgun (WGS) entry which is preliminary data.</text>
</comment>
<comment type="subcellular location">
    <subcellularLocation>
        <location evidence="1">Cell envelope</location>
    </subcellularLocation>
</comment>
<dbReference type="OrthoDB" id="85226at2"/>
<feature type="domain" description="YknX-like C-terminal permuted SH3-like" evidence="6">
    <location>
        <begin position="339"/>
        <end position="405"/>
    </location>
</feature>
<dbReference type="Pfam" id="PF25917">
    <property type="entry name" value="BSH_RND"/>
    <property type="match status" value="1"/>
</dbReference>
<dbReference type="InterPro" id="IPR050465">
    <property type="entry name" value="UPF0194_transport"/>
</dbReference>
<evidence type="ECO:0000313" key="8">
    <source>
        <dbReference type="EMBL" id="OEF99542.1"/>
    </source>
</evidence>
<dbReference type="PANTHER" id="PTHR32347">
    <property type="entry name" value="EFFLUX SYSTEM COMPONENT YKNX-RELATED"/>
    <property type="match status" value="1"/>
</dbReference>
<dbReference type="RefSeq" id="WP_069656601.1">
    <property type="nucleotide sequence ID" value="NZ_MIJF01000020.1"/>
</dbReference>
<feature type="coiled-coil region" evidence="4">
    <location>
        <begin position="160"/>
        <end position="223"/>
    </location>
</feature>
<dbReference type="NCBIfam" id="TIGR01730">
    <property type="entry name" value="RND_mfp"/>
    <property type="match status" value="1"/>
</dbReference>
<comment type="similarity">
    <text evidence="2">Belongs to the membrane fusion protein (MFP) (TC 8.A.1) family.</text>
</comment>
<dbReference type="InterPro" id="IPR058637">
    <property type="entry name" value="YknX-like_C"/>
</dbReference>
<protein>
    <submittedName>
        <fullName evidence="8">Uncharacterized protein</fullName>
    </submittedName>
</protein>
<dbReference type="GO" id="GO:0030313">
    <property type="term" value="C:cell envelope"/>
    <property type="evidence" value="ECO:0007669"/>
    <property type="project" value="UniProtKB-SubCell"/>
</dbReference>
<keyword evidence="9" id="KW-1185">Reference proteome</keyword>
<dbReference type="Gene3D" id="2.40.420.20">
    <property type="match status" value="1"/>
</dbReference>
<dbReference type="SUPFAM" id="SSF111369">
    <property type="entry name" value="HlyD-like secretion proteins"/>
    <property type="match status" value="2"/>
</dbReference>
<sequence>MKKKISIIFLGLVLLSAIIYININNIKETQSSANLIKITYPKKEVNENTVYALGKIEMKDTTELYSKLNGQIQQIAVKEGDEVEQNQVIATLDPTNMLRNRDQLEESLSELYLEQKKIGQSKQINELILKEANISLGEAESEYQKALDGFNGGWVTKEALEKAKKQLELADLQYKKAELQVKVEEDREIVSAKLLQLKIQNIKQQLEQLKKDLENAKITATNSGSVIRIFVKEGQYVNVGTSIALIGSLNELEVVGRVNEFDSAKIKEGDRVTIDGDAFTKEYKGKITYISPIAVDSLDGRETNIEIRVDFEDNIQGLKPGYNVYMTIEPANSNDVYLIPSSSLVSKDNKDYVYVLVDNQVVEKEIRIKSDQDSQEELEVTSGLREQDKIIVNPWENIKDGETINLEMVEEIGEDV</sequence>
<proteinExistence type="inferred from homology"/>
<evidence type="ECO:0000313" key="9">
    <source>
        <dbReference type="Proteomes" id="UP000243739"/>
    </source>
</evidence>
<dbReference type="STRING" id="337097.BHF71_08655"/>
<feature type="domain" description="Multidrug resistance protein MdtA-like barrel-sandwich hybrid" evidence="5">
    <location>
        <begin position="62"/>
        <end position="245"/>
    </location>
</feature>
<dbReference type="Gene3D" id="2.40.50.100">
    <property type="match status" value="2"/>
</dbReference>
<gene>
    <name evidence="8" type="ORF">BHF71_08655</name>
</gene>
<dbReference type="InterPro" id="IPR058636">
    <property type="entry name" value="Beta-barrel_YknX"/>
</dbReference>
<evidence type="ECO:0000256" key="3">
    <source>
        <dbReference type="ARBA" id="ARBA00023054"/>
    </source>
</evidence>
<dbReference type="Pfam" id="PF25990">
    <property type="entry name" value="Beta-barrel_YknX"/>
    <property type="match status" value="1"/>
</dbReference>
<evidence type="ECO:0000259" key="6">
    <source>
        <dbReference type="Pfam" id="PF25989"/>
    </source>
</evidence>
<reference evidence="8 9" key="1">
    <citation type="submission" date="2016-09" db="EMBL/GenBank/DDBJ databases">
        <title>Draft genome sequence for the type strain of Vulcanibacillus modesticaldus BR, a strictly anaerobic, moderately thermophilic, and nitrate-reducing bacterium from deep sea-hydrothermal vents of the Mid-Atlantic Ridge.</title>
        <authorList>
            <person name="Abin C.A."/>
            <person name="Hollibaugh J.T."/>
        </authorList>
    </citation>
    <scope>NUCLEOTIDE SEQUENCE [LARGE SCALE GENOMIC DNA]</scope>
    <source>
        <strain evidence="8 9">BR</strain>
    </source>
</reference>
<evidence type="ECO:0000259" key="5">
    <source>
        <dbReference type="Pfam" id="PF25917"/>
    </source>
</evidence>